<evidence type="ECO:0000313" key="4">
    <source>
        <dbReference type="EMBL" id="MFC4488603.1"/>
    </source>
</evidence>
<feature type="compositionally biased region" description="Basic and acidic residues" evidence="3">
    <location>
        <begin position="32"/>
        <end position="44"/>
    </location>
</feature>
<gene>
    <name evidence="4" type="ORF">ACFO0R_03130</name>
</gene>
<comment type="subcellular location">
    <subcellularLocation>
        <location evidence="1">Cytoplasm</location>
    </subcellularLocation>
</comment>
<dbReference type="PANTHER" id="PTHR31250:SF27">
    <property type="entry name" value="IQ DOMAIN-CONTAINING PROTEIN IQM5"/>
    <property type="match status" value="1"/>
</dbReference>
<dbReference type="InterPro" id="IPR044159">
    <property type="entry name" value="IQM"/>
</dbReference>
<evidence type="ECO:0000313" key="5">
    <source>
        <dbReference type="Proteomes" id="UP001595999"/>
    </source>
</evidence>
<accession>A0ABV8ZLM3</accession>
<protein>
    <submittedName>
        <fullName evidence="4">Uncharacterized protein</fullName>
    </submittedName>
</protein>
<evidence type="ECO:0000256" key="1">
    <source>
        <dbReference type="ARBA" id="ARBA00004496"/>
    </source>
</evidence>
<sequence>MRITASGAAMPPPRPEAPPPAASSRLAQSIKGVDHAGEPAPRPLERFRDAARFVAALMPREGETGLVDEELREARDPRHRYREYAQPAHRQWVASGDNARENFFAWMDARPQLEINLARPGQPPRMARLGDAPQVSYLSDAAARQPYLAEVADGVWRRPDGTAIDTAGSNGKLGMPGYAILVLDRDDRLFVHDAVLGRLHHTSASAGKPVRAAAMIELREGKARSLVLSSGHYMSDLDDLERLLAFLDGKMDLSKLAVLAPHEDRAELAEVLAPYRQARR</sequence>
<dbReference type="RefSeq" id="WP_231465312.1">
    <property type="nucleotide sequence ID" value="NZ_JAJOHW010000186.1"/>
</dbReference>
<keyword evidence="2" id="KW-0963">Cytoplasm</keyword>
<keyword evidence="5" id="KW-1185">Reference proteome</keyword>
<feature type="compositionally biased region" description="Pro residues" evidence="3">
    <location>
        <begin position="10"/>
        <end position="21"/>
    </location>
</feature>
<name>A0ABV8ZLM3_9NEIS</name>
<evidence type="ECO:0000256" key="3">
    <source>
        <dbReference type="SAM" id="MobiDB-lite"/>
    </source>
</evidence>
<organism evidence="4 5">
    <name type="scientific">Chromobacterium aquaticum</name>
    <dbReference type="NCBI Taxonomy" id="467180"/>
    <lineage>
        <taxon>Bacteria</taxon>
        <taxon>Pseudomonadati</taxon>
        <taxon>Pseudomonadota</taxon>
        <taxon>Betaproteobacteria</taxon>
        <taxon>Neisseriales</taxon>
        <taxon>Chromobacteriaceae</taxon>
        <taxon>Chromobacterium</taxon>
    </lineage>
</organism>
<comment type="caution">
    <text evidence="4">The sequence shown here is derived from an EMBL/GenBank/DDBJ whole genome shotgun (WGS) entry which is preliminary data.</text>
</comment>
<feature type="region of interest" description="Disordered" evidence="3">
    <location>
        <begin position="1"/>
        <end position="44"/>
    </location>
</feature>
<evidence type="ECO:0000256" key="2">
    <source>
        <dbReference type="ARBA" id="ARBA00022490"/>
    </source>
</evidence>
<dbReference type="PANTHER" id="PTHR31250">
    <property type="entry name" value="IQ DOMAIN-CONTAINING PROTEIN IQM3"/>
    <property type="match status" value="1"/>
</dbReference>
<dbReference type="Proteomes" id="UP001595999">
    <property type="component" value="Unassembled WGS sequence"/>
</dbReference>
<proteinExistence type="predicted"/>
<reference evidence="5" key="1">
    <citation type="journal article" date="2019" name="Int. J. Syst. Evol. Microbiol.">
        <title>The Global Catalogue of Microorganisms (GCM) 10K type strain sequencing project: providing services to taxonomists for standard genome sequencing and annotation.</title>
        <authorList>
            <consortium name="The Broad Institute Genomics Platform"/>
            <consortium name="The Broad Institute Genome Sequencing Center for Infectious Disease"/>
            <person name="Wu L."/>
            <person name="Ma J."/>
        </authorList>
    </citation>
    <scope>NUCLEOTIDE SEQUENCE [LARGE SCALE GENOMIC DNA]</scope>
    <source>
        <strain evidence="5">CGMCC 4.7608</strain>
    </source>
</reference>
<dbReference type="EMBL" id="JBHSEK010000001">
    <property type="protein sequence ID" value="MFC4488603.1"/>
    <property type="molecule type" value="Genomic_DNA"/>
</dbReference>